<accession>A0A364LB22</accession>
<organism evidence="2 3">
    <name type="scientific">Talaromyces amestolkiae</name>
    <dbReference type="NCBI Taxonomy" id="1196081"/>
    <lineage>
        <taxon>Eukaryota</taxon>
        <taxon>Fungi</taxon>
        <taxon>Dikarya</taxon>
        <taxon>Ascomycota</taxon>
        <taxon>Pezizomycotina</taxon>
        <taxon>Eurotiomycetes</taxon>
        <taxon>Eurotiomycetidae</taxon>
        <taxon>Eurotiales</taxon>
        <taxon>Trichocomaceae</taxon>
        <taxon>Talaromyces</taxon>
        <taxon>Talaromyces sect. Talaromyces</taxon>
    </lineage>
</organism>
<protein>
    <submittedName>
        <fullName evidence="2">Uncharacterized protein</fullName>
    </submittedName>
</protein>
<sequence>MKTTLPIALLALNGWTATALPIHHYDIGFSDTVATTLHTTYDHAGPFPVMTKSSSTKKHAPHFLEWWANEHSKHRDALLHATETRPSAHHRDGSSSGSNWSDKARKMINTWSAFYGTEYPTKPSSSSSARPTSFDSGNDNSIATDPLIVGDACGVIVENSADGETSFTTIPCPSIQSSNTRPHRPGYFEQLRHNLATMDVAMICSRYGPELVALCIFLLVPISVVVVEIIDAVQDKIVIEKFPDRGRGRVRLTEPERRMSVLAKCEREKIVRDQAQKSWVSSRRGSRHAST</sequence>
<dbReference type="OrthoDB" id="4223058at2759"/>
<dbReference type="Proteomes" id="UP000249363">
    <property type="component" value="Unassembled WGS sequence"/>
</dbReference>
<evidence type="ECO:0000313" key="2">
    <source>
        <dbReference type="EMBL" id="RAO72911.1"/>
    </source>
</evidence>
<dbReference type="EMBL" id="MIKG01000021">
    <property type="protein sequence ID" value="RAO72911.1"/>
    <property type="molecule type" value="Genomic_DNA"/>
</dbReference>
<name>A0A364LB22_TALAM</name>
<keyword evidence="1" id="KW-0732">Signal</keyword>
<evidence type="ECO:0000256" key="1">
    <source>
        <dbReference type="SAM" id="SignalP"/>
    </source>
</evidence>
<feature type="signal peptide" evidence="1">
    <location>
        <begin position="1"/>
        <end position="19"/>
    </location>
</feature>
<dbReference type="GeneID" id="63798137"/>
<feature type="chain" id="PRO_5016941832" evidence="1">
    <location>
        <begin position="20"/>
        <end position="291"/>
    </location>
</feature>
<reference evidence="2 3" key="1">
    <citation type="journal article" date="2017" name="Biotechnol. Biofuels">
        <title>Differential beta-glucosidase expression as a function of carbon source availability in Talaromyces amestolkiae: a genomic and proteomic approach.</title>
        <authorList>
            <person name="de Eugenio L.I."/>
            <person name="Mendez-Liter J.A."/>
            <person name="Nieto-Dominguez M."/>
            <person name="Alonso L."/>
            <person name="Gil-Munoz J."/>
            <person name="Barriuso J."/>
            <person name="Prieto A."/>
            <person name="Martinez M.J."/>
        </authorList>
    </citation>
    <scope>NUCLEOTIDE SEQUENCE [LARGE SCALE GENOMIC DNA]</scope>
    <source>
        <strain evidence="2 3">CIB</strain>
    </source>
</reference>
<keyword evidence="3" id="KW-1185">Reference proteome</keyword>
<dbReference type="RefSeq" id="XP_040737425.1">
    <property type="nucleotide sequence ID" value="XM_040881782.1"/>
</dbReference>
<proteinExistence type="predicted"/>
<dbReference type="AlphaFoldDB" id="A0A364LB22"/>
<comment type="caution">
    <text evidence="2">The sequence shown here is derived from an EMBL/GenBank/DDBJ whole genome shotgun (WGS) entry which is preliminary data.</text>
</comment>
<evidence type="ECO:0000313" key="3">
    <source>
        <dbReference type="Proteomes" id="UP000249363"/>
    </source>
</evidence>
<gene>
    <name evidence="2" type="ORF">BHQ10_008923</name>
</gene>